<dbReference type="Pfam" id="PF00595">
    <property type="entry name" value="PDZ"/>
    <property type="match status" value="1"/>
</dbReference>
<evidence type="ECO:0000313" key="10">
    <source>
        <dbReference type="Proteomes" id="UP001595799"/>
    </source>
</evidence>
<evidence type="ECO:0000256" key="3">
    <source>
        <dbReference type="ARBA" id="ARBA00022801"/>
    </source>
</evidence>
<feature type="region of interest" description="Disordered" evidence="6">
    <location>
        <begin position="510"/>
        <end position="531"/>
    </location>
</feature>
<dbReference type="Pfam" id="PF03572">
    <property type="entry name" value="Peptidase_S41"/>
    <property type="match status" value="1"/>
</dbReference>
<dbReference type="SMART" id="SM00228">
    <property type="entry name" value="PDZ"/>
    <property type="match status" value="1"/>
</dbReference>
<dbReference type="SMART" id="SM00245">
    <property type="entry name" value="TSPc"/>
    <property type="match status" value="1"/>
</dbReference>
<gene>
    <name evidence="9" type="ORF">ACFOW6_14955</name>
</gene>
<dbReference type="NCBIfam" id="TIGR00225">
    <property type="entry name" value="prc"/>
    <property type="match status" value="1"/>
</dbReference>
<feature type="signal peptide" evidence="7">
    <location>
        <begin position="1"/>
        <end position="26"/>
    </location>
</feature>
<feature type="chain" id="PRO_5045927394" evidence="7">
    <location>
        <begin position="27"/>
        <end position="531"/>
    </location>
</feature>
<keyword evidence="7" id="KW-0732">Signal</keyword>
<evidence type="ECO:0000256" key="1">
    <source>
        <dbReference type="ARBA" id="ARBA00009179"/>
    </source>
</evidence>
<dbReference type="InterPro" id="IPR005151">
    <property type="entry name" value="Tail-specific_protease"/>
</dbReference>
<dbReference type="InterPro" id="IPR029045">
    <property type="entry name" value="ClpP/crotonase-like_dom_sf"/>
</dbReference>
<dbReference type="SUPFAM" id="SSF52096">
    <property type="entry name" value="ClpP/crotonase"/>
    <property type="match status" value="1"/>
</dbReference>
<evidence type="ECO:0000256" key="6">
    <source>
        <dbReference type="SAM" id="MobiDB-lite"/>
    </source>
</evidence>
<dbReference type="PROSITE" id="PS50106">
    <property type="entry name" value="PDZ"/>
    <property type="match status" value="1"/>
</dbReference>
<evidence type="ECO:0000256" key="2">
    <source>
        <dbReference type="ARBA" id="ARBA00022670"/>
    </source>
</evidence>
<dbReference type="PANTHER" id="PTHR32060">
    <property type="entry name" value="TAIL-SPECIFIC PROTEASE"/>
    <property type="match status" value="1"/>
</dbReference>
<evidence type="ECO:0000256" key="7">
    <source>
        <dbReference type="SAM" id="SignalP"/>
    </source>
</evidence>
<organism evidence="9 10">
    <name type="scientific">Fodinicurvata halophila</name>
    <dbReference type="NCBI Taxonomy" id="1419723"/>
    <lineage>
        <taxon>Bacteria</taxon>
        <taxon>Pseudomonadati</taxon>
        <taxon>Pseudomonadota</taxon>
        <taxon>Alphaproteobacteria</taxon>
        <taxon>Rhodospirillales</taxon>
        <taxon>Rhodovibrionaceae</taxon>
        <taxon>Fodinicurvata</taxon>
    </lineage>
</organism>
<reference evidence="10" key="1">
    <citation type="journal article" date="2019" name="Int. J. Syst. Evol. Microbiol.">
        <title>The Global Catalogue of Microorganisms (GCM) 10K type strain sequencing project: providing services to taxonomists for standard genome sequencing and annotation.</title>
        <authorList>
            <consortium name="The Broad Institute Genomics Platform"/>
            <consortium name="The Broad Institute Genome Sequencing Center for Infectious Disease"/>
            <person name="Wu L."/>
            <person name="Ma J."/>
        </authorList>
    </citation>
    <scope>NUCLEOTIDE SEQUENCE [LARGE SCALE GENOMIC DNA]</scope>
    <source>
        <strain evidence="10">CECT 8472</strain>
    </source>
</reference>
<keyword evidence="3 5" id="KW-0378">Hydrolase</keyword>
<feature type="domain" description="PDZ" evidence="8">
    <location>
        <begin position="165"/>
        <end position="230"/>
    </location>
</feature>
<dbReference type="EMBL" id="JBHSCW010000009">
    <property type="protein sequence ID" value="MFC4352849.1"/>
    <property type="molecule type" value="Genomic_DNA"/>
</dbReference>
<dbReference type="Gene3D" id="3.90.226.10">
    <property type="entry name" value="2-enoyl-CoA Hydratase, Chain A, domain 1"/>
    <property type="match status" value="1"/>
</dbReference>
<comment type="similarity">
    <text evidence="1 5">Belongs to the peptidase S41A family.</text>
</comment>
<dbReference type="Proteomes" id="UP001595799">
    <property type="component" value="Unassembled WGS sequence"/>
</dbReference>
<dbReference type="InterPro" id="IPR001478">
    <property type="entry name" value="PDZ"/>
</dbReference>
<keyword evidence="4 5" id="KW-0720">Serine protease</keyword>
<dbReference type="SUPFAM" id="SSF50156">
    <property type="entry name" value="PDZ domain-like"/>
    <property type="match status" value="1"/>
</dbReference>
<dbReference type="RefSeq" id="WP_382423227.1">
    <property type="nucleotide sequence ID" value="NZ_JBHSCW010000009.1"/>
</dbReference>
<keyword evidence="2 5" id="KW-0645">Protease</keyword>
<sequence length="531" mass="58312">MRFGFSGHLRLTPLAGLLLFLLAACASGAGQQNGNGYDEVAARYMFATGYQDINAVYIQDIPIETLAFSGLQKLHEVDPTISVTRKPERFLLNQEGETISRYELPKGNRIDLWGKVTAQIVDDSRKASPKIAEAGREQLYEKVFEGMIEPLDGYSRYATPEEARENRANRDGFGGIGVRIQLIDKGVEIVNVMDDSPAERAGLDDWDVIVGIDGVPAPELSQEEVVSRLRGPLGTHVTLGIERPGRVEGTWRSLEVKVERAHIVPQTVEYERLDNVAYFRISGFNHDTAETLKAKLEQAKDEMGNRLEGYILDLRSNPGGLLDQAVFVSDLFLGEGRIVSTHGRHPDSHQYFEARDDAHFPEAPVLVLINGSSASAAEIVAAALQDSGRGIVVGSNSYGKGTVQTVLRLPNEGELTLTWATFHAPAGYSLDRRGVLPNVCTSRQDGDLQETLSQLSGGRLISSPHLRQRDIDRENELALAEFRSICPTSDSLNETDIEVAMKLLQDPGLLSHARRGAPSTAQRMAEDRTAE</sequence>
<accession>A0ABV8UQL0</accession>
<evidence type="ECO:0000256" key="4">
    <source>
        <dbReference type="ARBA" id="ARBA00022825"/>
    </source>
</evidence>
<dbReference type="CDD" id="cd07560">
    <property type="entry name" value="Peptidase_S41_CPP"/>
    <property type="match status" value="1"/>
</dbReference>
<name>A0ABV8UQL0_9PROT</name>
<comment type="caution">
    <text evidence="9">The sequence shown here is derived from an EMBL/GenBank/DDBJ whole genome shotgun (WGS) entry which is preliminary data.</text>
</comment>
<evidence type="ECO:0000259" key="8">
    <source>
        <dbReference type="PROSITE" id="PS50106"/>
    </source>
</evidence>
<proteinExistence type="inferred from homology"/>
<dbReference type="InterPro" id="IPR004447">
    <property type="entry name" value="Peptidase_S41A"/>
</dbReference>
<dbReference type="Gene3D" id="2.30.42.10">
    <property type="match status" value="1"/>
</dbReference>
<keyword evidence="10" id="KW-1185">Reference proteome</keyword>
<dbReference type="Gene3D" id="3.30.750.44">
    <property type="match status" value="1"/>
</dbReference>
<dbReference type="CDD" id="cd06782">
    <property type="entry name" value="cpPDZ_CPP-like"/>
    <property type="match status" value="1"/>
</dbReference>
<dbReference type="PANTHER" id="PTHR32060:SF30">
    <property type="entry name" value="CARBOXY-TERMINAL PROCESSING PROTEASE CTPA"/>
    <property type="match status" value="1"/>
</dbReference>
<evidence type="ECO:0000313" key="9">
    <source>
        <dbReference type="EMBL" id="MFC4352849.1"/>
    </source>
</evidence>
<dbReference type="InterPro" id="IPR036034">
    <property type="entry name" value="PDZ_sf"/>
</dbReference>
<protein>
    <submittedName>
        <fullName evidence="9">S41 family peptidase</fullName>
    </submittedName>
</protein>
<dbReference type="PROSITE" id="PS51257">
    <property type="entry name" value="PROKAR_LIPOPROTEIN"/>
    <property type="match status" value="1"/>
</dbReference>
<evidence type="ECO:0000256" key="5">
    <source>
        <dbReference type="RuleBase" id="RU004404"/>
    </source>
</evidence>